<dbReference type="PANTHER" id="PTHR11808">
    <property type="entry name" value="TRANS-SULFURATION ENZYME FAMILY MEMBER"/>
    <property type="match status" value="1"/>
</dbReference>
<protein>
    <submittedName>
        <fullName evidence="5">Cystathionine gamma-synthase</fullName>
        <ecNumber evidence="5">2.5.1.48</ecNumber>
    </submittedName>
</protein>
<dbReference type="EC" id="2.5.1.48" evidence="5"/>
<organism evidence="5 6">
    <name type="scientific">Evansella vedderi</name>
    <dbReference type="NCBI Taxonomy" id="38282"/>
    <lineage>
        <taxon>Bacteria</taxon>
        <taxon>Bacillati</taxon>
        <taxon>Bacillota</taxon>
        <taxon>Bacilli</taxon>
        <taxon>Bacillales</taxon>
        <taxon>Bacillaceae</taxon>
        <taxon>Evansella</taxon>
    </lineage>
</organism>
<dbReference type="InterPro" id="IPR054542">
    <property type="entry name" value="Cys_met_metab_PP"/>
</dbReference>
<keyword evidence="6" id="KW-1185">Reference proteome</keyword>
<name>A0ABT9ZTX8_9BACI</name>
<evidence type="ECO:0000313" key="6">
    <source>
        <dbReference type="Proteomes" id="UP001230005"/>
    </source>
</evidence>
<dbReference type="CDD" id="cd00614">
    <property type="entry name" value="CGS_like"/>
    <property type="match status" value="1"/>
</dbReference>
<dbReference type="RefSeq" id="WP_307323712.1">
    <property type="nucleotide sequence ID" value="NZ_JAUSUG010000004.1"/>
</dbReference>
<evidence type="ECO:0000256" key="1">
    <source>
        <dbReference type="ARBA" id="ARBA00001933"/>
    </source>
</evidence>
<comment type="caution">
    <text evidence="5">The sequence shown here is derived from an EMBL/GenBank/DDBJ whole genome shotgun (WGS) entry which is preliminary data.</text>
</comment>
<keyword evidence="3 4" id="KW-0663">Pyridoxal phosphate</keyword>
<dbReference type="PROSITE" id="PS00868">
    <property type="entry name" value="CYS_MET_METAB_PP"/>
    <property type="match status" value="1"/>
</dbReference>
<dbReference type="Gene3D" id="3.40.640.10">
    <property type="entry name" value="Type I PLP-dependent aspartate aminotransferase-like (Major domain)"/>
    <property type="match status" value="1"/>
</dbReference>
<evidence type="ECO:0000313" key="5">
    <source>
        <dbReference type="EMBL" id="MDQ0254172.1"/>
    </source>
</evidence>
<evidence type="ECO:0000256" key="4">
    <source>
        <dbReference type="RuleBase" id="RU362118"/>
    </source>
</evidence>
<dbReference type="Proteomes" id="UP001230005">
    <property type="component" value="Unassembled WGS sequence"/>
</dbReference>
<dbReference type="GO" id="GO:0003962">
    <property type="term" value="F:cystathionine gamma-synthase activity"/>
    <property type="evidence" value="ECO:0007669"/>
    <property type="project" value="UniProtKB-EC"/>
</dbReference>
<accession>A0ABT9ZTX8</accession>
<proteinExistence type="inferred from homology"/>
<dbReference type="Pfam" id="PF01053">
    <property type="entry name" value="Cys_Met_Meta_PP"/>
    <property type="match status" value="1"/>
</dbReference>
<gene>
    <name evidence="5" type="ORF">J2S74_001545</name>
</gene>
<evidence type="ECO:0000256" key="2">
    <source>
        <dbReference type="ARBA" id="ARBA00009077"/>
    </source>
</evidence>
<dbReference type="InterPro" id="IPR015424">
    <property type="entry name" value="PyrdxlP-dep_Trfase"/>
</dbReference>
<dbReference type="PANTHER" id="PTHR11808:SF80">
    <property type="entry name" value="CYSTATHIONINE GAMMA-LYASE"/>
    <property type="match status" value="1"/>
</dbReference>
<dbReference type="SUPFAM" id="SSF53383">
    <property type="entry name" value="PLP-dependent transferases"/>
    <property type="match status" value="1"/>
</dbReference>
<dbReference type="PIRSF" id="PIRSF001434">
    <property type="entry name" value="CGS"/>
    <property type="match status" value="1"/>
</dbReference>
<comment type="cofactor">
    <cofactor evidence="1 4">
        <name>pyridoxal 5'-phosphate</name>
        <dbReference type="ChEBI" id="CHEBI:597326"/>
    </cofactor>
</comment>
<dbReference type="InterPro" id="IPR015421">
    <property type="entry name" value="PyrdxlP-dep_Trfase_major"/>
</dbReference>
<dbReference type="InterPro" id="IPR000277">
    <property type="entry name" value="Cys/Met-Metab_PyrdxlP-dep_enz"/>
</dbReference>
<evidence type="ECO:0000256" key="3">
    <source>
        <dbReference type="ARBA" id="ARBA00022898"/>
    </source>
</evidence>
<dbReference type="EMBL" id="JAUSUG010000004">
    <property type="protein sequence ID" value="MDQ0254172.1"/>
    <property type="molecule type" value="Genomic_DNA"/>
</dbReference>
<dbReference type="InterPro" id="IPR015422">
    <property type="entry name" value="PyrdxlP-dep_Trfase_small"/>
</dbReference>
<comment type="similarity">
    <text evidence="2 4">Belongs to the trans-sulfuration enzymes family.</text>
</comment>
<dbReference type="Gene3D" id="3.90.1150.10">
    <property type="entry name" value="Aspartate Aminotransferase, domain 1"/>
    <property type="match status" value="1"/>
</dbReference>
<keyword evidence="5" id="KW-0808">Transferase</keyword>
<reference evidence="5 6" key="1">
    <citation type="submission" date="2023-07" db="EMBL/GenBank/DDBJ databases">
        <title>Genomic Encyclopedia of Type Strains, Phase IV (KMG-IV): sequencing the most valuable type-strain genomes for metagenomic binning, comparative biology and taxonomic classification.</title>
        <authorList>
            <person name="Goeker M."/>
        </authorList>
    </citation>
    <scope>NUCLEOTIDE SEQUENCE [LARGE SCALE GENOMIC DNA]</scope>
    <source>
        <strain evidence="5 6">DSM 9768</strain>
    </source>
</reference>
<sequence length="374" mass="41130">MRFETKNVHFQDKLETGEMSKTKPIYQTSAFSFKDLEDMENFFQGKKSYLYTRVGNPNTDDLGKGVADLEGAENGVASSSGISAILAGVLAVAKAGDHIVATEDLYGGTYQLMARELTDFGIDVSFVDFTKKEEIEGAIQSNTVLIYSESITNPSLRVENIDQMVELSKKYNLKTMIDNTFATPYLIRPHELGADLVVHSATKYIGGHSDLSAGVVTGNGALIKKVRSKIANLGSNLGPFDGWLGCRGLKTLSLRMERQCSNAQFLAESLTDHPNIKKVYYPTNVSERGNGAIVTIDLADHVDVHQFFRQLGWIKVVPTLAGVETSVTHPVGTSHRPVPEDLREKLGVSFSMVRISVGIEDKHDILEEFHKALK</sequence>